<comment type="caution">
    <text evidence="1">The sequence shown here is derived from an EMBL/GenBank/DDBJ whole genome shotgun (WGS) entry which is preliminary data.</text>
</comment>
<reference evidence="1" key="1">
    <citation type="journal article" date="2020" name="mSystems">
        <title>Genome- and Community-Level Interaction Insights into Carbon Utilization and Element Cycling Functions of Hydrothermarchaeota in Hydrothermal Sediment.</title>
        <authorList>
            <person name="Zhou Z."/>
            <person name="Liu Y."/>
            <person name="Xu W."/>
            <person name="Pan J."/>
            <person name="Luo Z.H."/>
            <person name="Li M."/>
        </authorList>
    </citation>
    <scope>NUCLEOTIDE SEQUENCE [LARGE SCALE GENOMIC DNA]</scope>
    <source>
        <strain evidence="1">SpSt-418</strain>
    </source>
</reference>
<evidence type="ECO:0000313" key="1">
    <source>
        <dbReference type="EMBL" id="HFM96236.1"/>
    </source>
</evidence>
<name>A0A7C3PF91_9CYAN</name>
<proteinExistence type="predicted"/>
<sequence>MYAHVIASQLPGEYPPHYSYWLNRAVHNSNHSIPGKSVRQGSLGQETDLSEVNLDGCVSTCL</sequence>
<dbReference type="AlphaFoldDB" id="A0A7C3PF91"/>
<gene>
    <name evidence="1" type="ORF">ENR64_00425</name>
</gene>
<organism evidence="1">
    <name type="scientific">Oscillatoriales cyanobacterium SpSt-418</name>
    <dbReference type="NCBI Taxonomy" id="2282169"/>
    <lineage>
        <taxon>Bacteria</taxon>
        <taxon>Bacillati</taxon>
        <taxon>Cyanobacteriota</taxon>
        <taxon>Cyanophyceae</taxon>
        <taxon>Oscillatoriophycideae</taxon>
        <taxon>Oscillatoriales</taxon>
    </lineage>
</organism>
<accession>A0A7C3PF91</accession>
<protein>
    <submittedName>
        <fullName evidence="1">Uncharacterized protein</fullName>
    </submittedName>
</protein>
<dbReference type="EMBL" id="DSRU01000007">
    <property type="protein sequence ID" value="HFM96236.1"/>
    <property type="molecule type" value="Genomic_DNA"/>
</dbReference>